<gene>
    <name evidence="1" type="ORF">I7I52_05311</name>
</gene>
<comment type="caution">
    <text evidence="1">The sequence shown here is derived from an EMBL/GenBank/DDBJ whole genome shotgun (WGS) entry which is preliminary data.</text>
</comment>
<organism evidence="1 2">
    <name type="scientific">Ajellomyces capsulatus</name>
    <name type="common">Darling's disease fungus</name>
    <name type="synonym">Histoplasma capsulatum</name>
    <dbReference type="NCBI Taxonomy" id="5037"/>
    <lineage>
        <taxon>Eukaryota</taxon>
        <taxon>Fungi</taxon>
        <taxon>Dikarya</taxon>
        <taxon>Ascomycota</taxon>
        <taxon>Pezizomycotina</taxon>
        <taxon>Eurotiomycetes</taxon>
        <taxon>Eurotiomycetidae</taxon>
        <taxon>Onygenales</taxon>
        <taxon>Ajellomycetaceae</taxon>
        <taxon>Histoplasma</taxon>
    </lineage>
</organism>
<dbReference type="Proteomes" id="UP000670092">
    <property type="component" value="Unassembled WGS sequence"/>
</dbReference>
<proteinExistence type="predicted"/>
<protein>
    <submittedName>
        <fullName evidence="1">Uncharacterized protein</fullName>
    </submittedName>
</protein>
<evidence type="ECO:0000313" key="1">
    <source>
        <dbReference type="EMBL" id="KAG5293850.1"/>
    </source>
</evidence>
<reference evidence="1 2" key="1">
    <citation type="submission" date="2021-01" db="EMBL/GenBank/DDBJ databases">
        <title>Chromosome-level genome assembly of a human fungal pathogen reveals clustering of transcriptionally co-regulated genes.</title>
        <authorList>
            <person name="Voorhies M."/>
            <person name="Cohen S."/>
            <person name="Shea T.P."/>
            <person name="Petrus S."/>
            <person name="Munoz J.F."/>
            <person name="Poplawski S."/>
            <person name="Goldman W.E."/>
            <person name="Michael T."/>
            <person name="Cuomo C.A."/>
            <person name="Sil A."/>
            <person name="Beyhan S."/>
        </authorList>
    </citation>
    <scope>NUCLEOTIDE SEQUENCE [LARGE SCALE GENOMIC DNA]</scope>
    <source>
        <strain evidence="1 2">G184AR</strain>
    </source>
</reference>
<dbReference type="AlphaFoldDB" id="A0A8H7YQE4"/>
<evidence type="ECO:0000313" key="2">
    <source>
        <dbReference type="Proteomes" id="UP000670092"/>
    </source>
</evidence>
<dbReference type="VEuPathDB" id="FungiDB:I7I52_05311"/>
<accession>A0A8H7YQE4</accession>
<sequence length="76" mass="8226">MPKENVSEGLFTRDSAWASGLRHIQFPTAFPRMSQLGGTTALSSISASCTRVMAISPFSSFQSIRMLFALMSVGSH</sequence>
<name>A0A8H7YQE4_AJECA</name>
<dbReference type="EMBL" id="JAEVHI010000004">
    <property type="protein sequence ID" value="KAG5293850.1"/>
    <property type="molecule type" value="Genomic_DNA"/>
</dbReference>